<evidence type="ECO:0000313" key="4">
    <source>
        <dbReference type="EMBL" id="TQL59952.1"/>
    </source>
</evidence>
<dbReference type="Proteomes" id="UP000319514">
    <property type="component" value="Unassembled WGS sequence"/>
</dbReference>
<gene>
    <name evidence="4" type="ORF">FB474_1327</name>
</gene>
<dbReference type="PANTHER" id="PTHR31956:SF1">
    <property type="entry name" value="NON-SPECIFIC PHOSPHOLIPASE C1"/>
    <property type="match status" value="1"/>
</dbReference>
<dbReference type="InterPro" id="IPR007312">
    <property type="entry name" value="Phosphoesterase"/>
</dbReference>
<reference evidence="4 5" key="1">
    <citation type="submission" date="2019-06" db="EMBL/GenBank/DDBJ databases">
        <title>Sequencing the genomes of 1000 actinobacteria strains.</title>
        <authorList>
            <person name="Klenk H.-P."/>
        </authorList>
    </citation>
    <scope>NUCLEOTIDE SEQUENCE [LARGE SCALE GENOMIC DNA]</scope>
    <source>
        <strain evidence="4 5">DSM 18082</strain>
    </source>
</reference>
<dbReference type="GO" id="GO:0042578">
    <property type="term" value="F:phosphoric ester hydrolase activity"/>
    <property type="evidence" value="ECO:0007669"/>
    <property type="project" value="UniProtKB-ARBA"/>
</dbReference>
<evidence type="ECO:0000256" key="3">
    <source>
        <dbReference type="SAM" id="MobiDB-lite"/>
    </source>
</evidence>
<sequence length="306" mass="31330">MGLALGTAVLAGCGGTATSPAPAPSAASSPASSEATTDATSPATGASPSTTPPRRAVPRLDHVVVVVMENHTASAVLGNPDAPFINGLARTGATLTQSYAVAHPSQPNYLALFSGSTQGVASDRCPLTFSGPNLATSLRAAGRTFAGYSEDLPSAGFTGCQAGDYARKHNPWVDFPAVPPAANQPMTRFPTDPARLPTVAFVVPNLAHDMHDGTVAEGDAWLARHLGGYAQWAPTHNSALVVTWDEDDDDHDNRVATLVVGAHVRAGPYAGRVDHYRVLGMLSDVAGARPVGQAAGAAPLTGIWDG</sequence>
<dbReference type="Pfam" id="PF04185">
    <property type="entry name" value="Phosphoesterase"/>
    <property type="match status" value="1"/>
</dbReference>
<dbReference type="AlphaFoldDB" id="A0A542ZHZ3"/>
<dbReference type="PANTHER" id="PTHR31956">
    <property type="entry name" value="NON-SPECIFIC PHOSPHOLIPASE C4-RELATED"/>
    <property type="match status" value="1"/>
</dbReference>
<protein>
    <submittedName>
        <fullName evidence="4">Acid phosphatase</fullName>
    </submittedName>
</protein>
<feature type="compositionally biased region" description="Low complexity" evidence="3">
    <location>
        <begin position="16"/>
        <end position="53"/>
    </location>
</feature>
<keyword evidence="5" id="KW-1185">Reference proteome</keyword>
<evidence type="ECO:0000256" key="2">
    <source>
        <dbReference type="ARBA" id="ARBA00023026"/>
    </source>
</evidence>
<organism evidence="4 5">
    <name type="scientific">Oryzihumus leptocrescens</name>
    <dbReference type="NCBI Taxonomy" id="297536"/>
    <lineage>
        <taxon>Bacteria</taxon>
        <taxon>Bacillati</taxon>
        <taxon>Actinomycetota</taxon>
        <taxon>Actinomycetes</taxon>
        <taxon>Micrococcales</taxon>
        <taxon>Intrasporangiaceae</taxon>
        <taxon>Oryzihumus</taxon>
    </lineage>
</organism>
<proteinExistence type="predicted"/>
<keyword evidence="1" id="KW-0378">Hydrolase</keyword>
<name>A0A542ZHZ3_9MICO</name>
<evidence type="ECO:0000256" key="1">
    <source>
        <dbReference type="ARBA" id="ARBA00022801"/>
    </source>
</evidence>
<comment type="caution">
    <text evidence="4">The sequence shown here is derived from an EMBL/GenBank/DDBJ whole genome shotgun (WGS) entry which is preliminary data.</text>
</comment>
<keyword evidence="2" id="KW-0843">Virulence</keyword>
<feature type="region of interest" description="Disordered" evidence="3">
    <location>
        <begin position="14"/>
        <end position="57"/>
    </location>
</feature>
<dbReference type="EMBL" id="VFOQ01000001">
    <property type="protein sequence ID" value="TQL59952.1"/>
    <property type="molecule type" value="Genomic_DNA"/>
</dbReference>
<accession>A0A542ZHZ3</accession>
<dbReference type="InterPro" id="IPR017850">
    <property type="entry name" value="Alkaline_phosphatase_core_sf"/>
</dbReference>
<dbReference type="SUPFAM" id="SSF53649">
    <property type="entry name" value="Alkaline phosphatase-like"/>
    <property type="match status" value="1"/>
</dbReference>
<evidence type="ECO:0000313" key="5">
    <source>
        <dbReference type="Proteomes" id="UP000319514"/>
    </source>
</evidence>
<dbReference type="Gene3D" id="3.40.720.10">
    <property type="entry name" value="Alkaline Phosphatase, subunit A"/>
    <property type="match status" value="1"/>
</dbReference>